<dbReference type="PANTHER" id="PTHR12069">
    <property type="entry name" value="DNA-DIRECTED RNA POLYMERASES III 80 KDA POLYPEPTIDE RNA POLYMERASE III SUBUNIT 5"/>
    <property type="match status" value="1"/>
</dbReference>
<feature type="compositionally biased region" description="Low complexity" evidence="1">
    <location>
        <begin position="67"/>
        <end position="79"/>
    </location>
</feature>
<dbReference type="GO" id="GO:0005666">
    <property type="term" value="C:RNA polymerase III complex"/>
    <property type="evidence" value="ECO:0007669"/>
    <property type="project" value="TreeGrafter"/>
</dbReference>
<feature type="region of interest" description="Disordered" evidence="1">
    <location>
        <begin position="60"/>
        <end position="151"/>
    </location>
</feature>
<dbReference type="Proteomes" id="UP000287651">
    <property type="component" value="Unassembled WGS sequence"/>
</dbReference>
<evidence type="ECO:0000313" key="3">
    <source>
        <dbReference type="Proteomes" id="UP000287651"/>
    </source>
</evidence>
<accession>A0A426XBK8</accession>
<organism evidence="2 3">
    <name type="scientific">Ensete ventricosum</name>
    <name type="common">Abyssinian banana</name>
    <name type="synonym">Musa ensete</name>
    <dbReference type="NCBI Taxonomy" id="4639"/>
    <lineage>
        <taxon>Eukaryota</taxon>
        <taxon>Viridiplantae</taxon>
        <taxon>Streptophyta</taxon>
        <taxon>Embryophyta</taxon>
        <taxon>Tracheophyta</taxon>
        <taxon>Spermatophyta</taxon>
        <taxon>Magnoliopsida</taxon>
        <taxon>Liliopsida</taxon>
        <taxon>Zingiberales</taxon>
        <taxon>Musaceae</taxon>
        <taxon>Ensete</taxon>
    </lineage>
</organism>
<dbReference type="InterPro" id="IPR006886">
    <property type="entry name" value="RNA_pol_III_Rpc5"/>
</dbReference>
<sequence>MLFRPRSPREGLTSIKESILFGPLFGRSNCSKKQESARVRAMDDGDDPFASGAVDLDKALDLDHSRGPGQRAARPARFQPKIKGKIKAEPSADPELPRRPPPAPDPVKKQEAEGDPSTCSVSSAPDVDAVATEAMHVDEAEKEEEEEEDSVVREIGVFFTPAPLDEDTSVRVKPKESKMEVDLTIDVDSENYDQDAAEPLRLQKQV</sequence>
<gene>
    <name evidence="2" type="ORF">B296_00050763</name>
</gene>
<reference evidence="2 3" key="1">
    <citation type="journal article" date="2014" name="Agronomy (Basel)">
        <title>A Draft Genome Sequence for Ensete ventricosum, the Drought-Tolerant Tree Against Hunger.</title>
        <authorList>
            <person name="Harrison J."/>
            <person name="Moore K.A."/>
            <person name="Paszkiewicz K."/>
            <person name="Jones T."/>
            <person name="Grant M."/>
            <person name="Ambacheew D."/>
            <person name="Muzemil S."/>
            <person name="Studholme D.J."/>
        </authorList>
    </citation>
    <scope>NUCLEOTIDE SEQUENCE [LARGE SCALE GENOMIC DNA]</scope>
</reference>
<dbReference type="EMBL" id="AMZH03023053">
    <property type="protein sequence ID" value="RRT36842.1"/>
    <property type="molecule type" value="Genomic_DNA"/>
</dbReference>
<proteinExistence type="predicted"/>
<name>A0A426XBK8_ENSVE</name>
<feature type="compositionally biased region" description="Acidic residues" evidence="1">
    <location>
        <begin position="140"/>
        <end position="149"/>
    </location>
</feature>
<evidence type="ECO:0000256" key="1">
    <source>
        <dbReference type="SAM" id="MobiDB-lite"/>
    </source>
</evidence>
<dbReference type="Pfam" id="PF04801">
    <property type="entry name" value="RPC5"/>
    <property type="match status" value="1"/>
</dbReference>
<dbReference type="GO" id="GO:0042797">
    <property type="term" value="P:tRNA transcription by RNA polymerase III"/>
    <property type="evidence" value="ECO:0007669"/>
    <property type="project" value="TreeGrafter"/>
</dbReference>
<feature type="compositionally biased region" description="Basic and acidic residues" evidence="1">
    <location>
        <begin position="86"/>
        <end position="98"/>
    </location>
</feature>
<dbReference type="AlphaFoldDB" id="A0A426XBK8"/>
<comment type="caution">
    <text evidence="2">The sequence shown here is derived from an EMBL/GenBank/DDBJ whole genome shotgun (WGS) entry which is preliminary data.</text>
</comment>
<evidence type="ECO:0000313" key="2">
    <source>
        <dbReference type="EMBL" id="RRT36842.1"/>
    </source>
</evidence>
<protein>
    <submittedName>
        <fullName evidence="2">Uncharacterized protein</fullName>
    </submittedName>
</protein>
<dbReference type="PANTHER" id="PTHR12069:SF0">
    <property type="entry name" value="DNA-DIRECTED RNA POLYMERASE III SUBUNIT RPC5"/>
    <property type="match status" value="1"/>
</dbReference>